<dbReference type="Gene3D" id="3.40.50.1000">
    <property type="entry name" value="HAD superfamily/HAD-like"/>
    <property type="match status" value="1"/>
</dbReference>
<dbReference type="GO" id="GO:0006281">
    <property type="term" value="P:DNA repair"/>
    <property type="evidence" value="ECO:0007669"/>
    <property type="project" value="TreeGrafter"/>
</dbReference>
<name>A0A7L7L5M7_9BACT</name>
<dbReference type="InterPro" id="IPR036412">
    <property type="entry name" value="HAD-like_sf"/>
</dbReference>
<protein>
    <recommendedName>
        <fullName evidence="4">phosphoglycolate phosphatase</fullName>
        <ecNumber evidence="4">3.1.3.18</ecNumber>
    </recommendedName>
</protein>
<dbReference type="AlphaFoldDB" id="A0A7L7L5M7"/>
<keyword evidence="6" id="KW-1185">Reference proteome</keyword>
<sequence length="219" mass="24967">MNLQQVDSIIFDLDGTLWDATDSYVASWNLALQQFGIEKTITRPDLESMMGWEEKAVFEKMFPHYSLDHRRQIAQLVSQNQDAYIPVHGGVLYENVREGLIDLSQKYRLLVVSNCPENTVRDFLSWSGLENYFIDYETHGRTRQSKAENIKAVVQRNNLQSPVYVGDTESDSKAAQLAHVPFVFVSYGFGKVENAAYSFNSFPELVKAFTTLPKAKLPN</sequence>
<dbReference type="KEGG" id="add:HUW48_07550"/>
<evidence type="ECO:0000256" key="1">
    <source>
        <dbReference type="ARBA" id="ARBA00000830"/>
    </source>
</evidence>
<organism evidence="5 6">
    <name type="scientific">Adhaeribacter radiodurans</name>
    <dbReference type="NCBI Taxonomy" id="2745197"/>
    <lineage>
        <taxon>Bacteria</taxon>
        <taxon>Pseudomonadati</taxon>
        <taxon>Bacteroidota</taxon>
        <taxon>Cytophagia</taxon>
        <taxon>Cytophagales</taxon>
        <taxon>Hymenobacteraceae</taxon>
        <taxon>Adhaeribacter</taxon>
    </lineage>
</organism>
<gene>
    <name evidence="5" type="ORF">HUW48_07550</name>
</gene>
<dbReference type="GO" id="GO:0008967">
    <property type="term" value="F:phosphoglycolate phosphatase activity"/>
    <property type="evidence" value="ECO:0007669"/>
    <property type="project" value="UniProtKB-EC"/>
</dbReference>
<reference evidence="5 6" key="1">
    <citation type="submission" date="2020-08" db="EMBL/GenBank/DDBJ databases">
        <title>Adhaeribacter dokdonensis sp. nov., isolated from the rhizosphere of Elymus tsukushiensis, a plant native to the Dokdo Islands, Republic of Korea.</title>
        <authorList>
            <person name="Ghim S.Y."/>
        </authorList>
    </citation>
    <scope>NUCLEOTIDE SEQUENCE [LARGE SCALE GENOMIC DNA]</scope>
    <source>
        <strain evidence="5 6">KUDC8001</strain>
    </source>
</reference>
<dbReference type="Proteomes" id="UP000514509">
    <property type="component" value="Chromosome"/>
</dbReference>
<dbReference type="PANTHER" id="PTHR43434:SF1">
    <property type="entry name" value="PHOSPHOGLYCOLATE PHOSPHATASE"/>
    <property type="match status" value="1"/>
</dbReference>
<proteinExistence type="inferred from homology"/>
<accession>A0A7L7L5M7</accession>
<evidence type="ECO:0000313" key="5">
    <source>
        <dbReference type="EMBL" id="QMU27905.1"/>
    </source>
</evidence>
<comment type="pathway">
    <text evidence="2">Organic acid metabolism; glycolate biosynthesis; glycolate from 2-phosphoglycolate: step 1/1.</text>
</comment>
<dbReference type="InterPro" id="IPR041492">
    <property type="entry name" value="HAD_2"/>
</dbReference>
<dbReference type="NCBIfam" id="TIGR01549">
    <property type="entry name" value="HAD-SF-IA-v1"/>
    <property type="match status" value="1"/>
</dbReference>
<dbReference type="InterPro" id="IPR050155">
    <property type="entry name" value="HAD-like_hydrolase_sf"/>
</dbReference>
<comment type="catalytic activity">
    <reaction evidence="1">
        <text>2-phosphoglycolate + H2O = glycolate + phosphate</text>
        <dbReference type="Rhea" id="RHEA:14369"/>
        <dbReference type="ChEBI" id="CHEBI:15377"/>
        <dbReference type="ChEBI" id="CHEBI:29805"/>
        <dbReference type="ChEBI" id="CHEBI:43474"/>
        <dbReference type="ChEBI" id="CHEBI:58033"/>
        <dbReference type="EC" id="3.1.3.18"/>
    </reaction>
</comment>
<dbReference type="SUPFAM" id="SSF56784">
    <property type="entry name" value="HAD-like"/>
    <property type="match status" value="1"/>
</dbReference>
<dbReference type="Pfam" id="PF13419">
    <property type="entry name" value="HAD_2"/>
    <property type="match status" value="1"/>
</dbReference>
<dbReference type="InterPro" id="IPR023214">
    <property type="entry name" value="HAD_sf"/>
</dbReference>
<dbReference type="InterPro" id="IPR006439">
    <property type="entry name" value="HAD-SF_hydro_IA"/>
</dbReference>
<dbReference type="SFLD" id="SFLDG01129">
    <property type="entry name" value="C1.5:_HAD__Beta-PGM__Phosphata"/>
    <property type="match status" value="1"/>
</dbReference>
<evidence type="ECO:0000313" key="6">
    <source>
        <dbReference type="Proteomes" id="UP000514509"/>
    </source>
</evidence>
<dbReference type="EC" id="3.1.3.18" evidence="4"/>
<dbReference type="Gene3D" id="1.10.150.240">
    <property type="entry name" value="Putative phosphatase, domain 2"/>
    <property type="match status" value="1"/>
</dbReference>
<evidence type="ECO:0000256" key="2">
    <source>
        <dbReference type="ARBA" id="ARBA00004818"/>
    </source>
</evidence>
<dbReference type="EMBL" id="CP055153">
    <property type="protein sequence ID" value="QMU27905.1"/>
    <property type="molecule type" value="Genomic_DNA"/>
</dbReference>
<dbReference type="SFLD" id="SFLDS00003">
    <property type="entry name" value="Haloacid_Dehalogenase"/>
    <property type="match status" value="1"/>
</dbReference>
<dbReference type="RefSeq" id="WP_182415095.1">
    <property type="nucleotide sequence ID" value="NZ_CP055153.1"/>
</dbReference>
<evidence type="ECO:0000256" key="4">
    <source>
        <dbReference type="ARBA" id="ARBA00013078"/>
    </source>
</evidence>
<keyword evidence="5" id="KW-0378">Hydrolase</keyword>
<dbReference type="InterPro" id="IPR023198">
    <property type="entry name" value="PGP-like_dom2"/>
</dbReference>
<dbReference type="PANTHER" id="PTHR43434">
    <property type="entry name" value="PHOSPHOGLYCOLATE PHOSPHATASE"/>
    <property type="match status" value="1"/>
</dbReference>
<comment type="similarity">
    <text evidence="3">Belongs to the HAD-like hydrolase superfamily. CbbY/CbbZ/Gph/YieH family.</text>
</comment>
<evidence type="ECO:0000256" key="3">
    <source>
        <dbReference type="ARBA" id="ARBA00006171"/>
    </source>
</evidence>